<reference evidence="9" key="1">
    <citation type="submission" date="2021-01" db="UniProtKB">
        <authorList>
            <consortium name="EnsemblMetazoa"/>
        </authorList>
    </citation>
    <scope>IDENTIFICATION</scope>
</reference>
<feature type="compositionally biased region" description="Polar residues" evidence="6">
    <location>
        <begin position="401"/>
        <end position="439"/>
    </location>
</feature>
<organism evidence="9 10">
    <name type="scientific">Varroa destructor</name>
    <name type="common">Honeybee mite</name>
    <dbReference type="NCBI Taxonomy" id="109461"/>
    <lineage>
        <taxon>Eukaryota</taxon>
        <taxon>Metazoa</taxon>
        <taxon>Ecdysozoa</taxon>
        <taxon>Arthropoda</taxon>
        <taxon>Chelicerata</taxon>
        <taxon>Arachnida</taxon>
        <taxon>Acari</taxon>
        <taxon>Parasitiformes</taxon>
        <taxon>Mesostigmata</taxon>
        <taxon>Gamasina</taxon>
        <taxon>Dermanyssoidea</taxon>
        <taxon>Varroidae</taxon>
        <taxon>Varroa</taxon>
    </lineage>
</organism>
<dbReference type="PANTHER" id="PTHR12981">
    <property type="entry name" value="ZINC FINGER PROTEIN-LIKE 1"/>
    <property type="match status" value="1"/>
</dbReference>
<evidence type="ECO:0000259" key="8">
    <source>
        <dbReference type="PROSITE" id="PS50157"/>
    </source>
</evidence>
<protein>
    <recommendedName>
        <fullName evidence="1 5">Zinc finger protein-like 1 homolog</fullName>
    </recommendedName>
</protein>
<dbReference type="InterPro" id="IPR058730">
    <property type="entry name" value="U-box_ZFPL1-like"/>
</dbReference>
<dbReference type="InterPro" id="IPR013083">
    <property type="entry name" value="Znf_RING/FYVE/PHD"/>
</dbReference>
<dbReference type="GO" id="GO:0016020">
    <property type="term" value="C:membrane"/>
    <property type="evidence" value="ECO:0007669"/>
    <property type="project" value="UniProtKB-SubCell"/>
</dbReference>
<keyword evidence="2 4" id="KW-0863">Zinc-finger</keyword>
<evidence type="ECO:0000256" key="4">
    <source>
        <dbReference type="PROSITE-ProRule" id="PRU00042"/>
    </source>
</evidence>
<evidence type="ECO:0000313" key="10">
    <source>
        <dbReference type="Proteomes" id="UP000594260"/>
    </source>
</evidence>
<feature type="domain" description="C2H2-type" evidence="8">
    <location>
        <begin position="161"/>
        <end position="189"/>
    </location>
</feature>
<dbReference type="PANTHER" id="PTHR12981:SF0">
    <property type="entry name" value="ZINC FINGER PROTEIN-LIKE 1"/>
    <property type="match status" value="1"/>
</dbReference>
<evidence type="ECO:0000313" key="9">
    <source>
        <dbReference type="EnsemblMetazoa" id="XP_022669755"/>
    </source>
</evidence>
<evidence type="ECO:0000259" key="7">
    <source>
        <dbReference type="PROSITE" id="PS50089"/>
    </source>
</evidence>
<dbReference type="Gene3D" id="3.30.40.10">
    <property type="entry name" value="Zinc/RING finger domain, C3HC4 (zinc finger)"/>
    <property type="match status" value="1"/>
</dbReference>
<evidence type="ECO:0000256" key="3">
    <source>
        <dbReference type="ARBA" id="ARBA00022833"/>
    </source>
</evidence>
<dbReference type="InParanoid" id="A0A7M7ME50"/>
<feature type="domain" description="RING-type" evidence="7">
    <location>
        <begin position="297"/>
        <end position="344"/>
    </location>
</feature>
<dbReference type="InterPro" id="IPR039043">
    <property type="entry name" value="ZFPL1"/>
</dbReference>
<keyword evidence="10" id="KW-1185">Reference proteome</keyword>
<dbReference type="Pfam" id="PF00096">
    <property type="entry name" value="zf-C2H2"/>
    <property type="match status" value="3"/>
</dbReference>
<feature type="transmembrane region" description="Helical" evidence="5">
    <location>
        <begin position="512"/>
        <end position="531"/>
    </location>
</feature>
<dbReference type="Pfam" id="PF25998">
    <property type="entry name" value="U-box_ZFPL1"/>
    <property type="match status" value="1"/>
</dbReference>
<feature type="region of interest" description="Disordered" evidence="6">
    <location>
        <begin position="200"/>
        <end position="238"/>
    </location>
</feature>
<sequence>MYAPVRHWKVDRAAAMAWHRCEKCGKKFAFQKSLIEHQIQAKHNPTSRGQPLTSGQIQQAVRHPEVLRCKQCSYEAVGSTVDLELHIRLQHASGAQPSTNGARSTKSNNNSGYKCNKCRKMFDSLPTLIRHKEIFHPPEAQYALQLKPTGNTNFPKSKSGLKCRLCGKAFPTPFSFEQHLIKKHRSPSAASATSVISCSRSTSGGSRSGGSGTATSPDSCTGAAPPPPMLNRTAAVPLRTTKERRRLLENHRCRTQIVSQNYGPALTNKATEFPVIYRCIVQGYLQWLKDSDYEPVCTLCRRELIQEECVRLLCYHVFHWRCLDEQLSQLPLTTAPAGYACPMCGHEVIPRDNVVSPVADIVRVKLERARWANPGGGAKRPSGRQHDSHLQHTHNPRDSGFTWTSSSPTPNGASQSSFMDTVNSNPHSAINAISNNTTSSRGPALLKQGAAFFESSIPSVPGRSFVSPQHSLSRGEDEDKYKKKSVLELIHRWFQSKLLLGGRRRGDPMKRWAAIIIAIAIGMLLMIYFMSRVGQLSAELDPMLSPNFNPALRSRDN</sequence>
<dbReference type="InterPro" id="IPR001841">
    <property type="entry name" value="Znf_RING"/>
</dbReference>
<dbReference type="SUPFAM" id="SSF57850">
    <property type="entry name" value="RING/U-box"/>
    <property type="match status" value="1"/>
</dbReference>
<dbReference type="SUPFAM" id="SSF57667">
    <property type="entry name" value="beta-beta-alpha zinc fingers"/>
    <property type="match status" value="1"/>
</dbReference>
<dbReference type="Proteomes" id="UP000594260">
    <property type="component" value="Unplaced"/>
</dbReference>
<dbReference type="KEGG" id="vde:111253875"/>
<dbReference type="RefSeq" id="XP_022669755.1">
    <property type="nucleotide sequence ID" value="XM_022814020.1"/>
</dbReference>
<proteinExistence type="inferred from homology"/>
<evidence type="ECO:0000256" key="5">
    <source>
        <dbReference type="RuleBase" id="RU369078"/>
    </source>
</evidence>
<dbReference type="PROSITE" id="PS00028">
    <property type="entry name" value="ZINC_FINGER_C2H2_1"/>
    <property type="match status" value="3"/>
</dbReference>
<comment type="subcellular location">
    <subcellularLocation>
        <location evidence="5">Membrane</location>
        <topology evidence="5">Single-pass membrane protein</topology>
    </subcellularLocation>
</comment>
<dbReference type="InterPro" id="IPR013087">
    <property type="entry name" value="Znf_C2H2_type"/>
</dbReference>
<dbReference type="AlphaFoldDB" id="A0A7M7ME50"/>
<dbReference type="PROSITE" id="PS50089">
    <property type="entry name" value="ZF_RING_2"/>
    <property type="match status" value="1"/>
</dbReference>
<keyword evidence="5" id="KW-0472">Membrane</keyword>
<feature type="domain" description="C2H2-type" evidence="8">
    <location>
        <begin position="113"/>
        <end position="141"/>
    </location>
</feature>
<dbReference type="OrthoDB" id="1916590at2759"/>
<keyword evidence="5" id="KW-0812">Transmembrane</keyword>
<dbReference type="CDD" id="cd16487">
    <property type="entry name" value="mRING-H2-C3DHC3_ZFPL1"/>
    <property type="match status" value="1"/>
</dbReference>
<comment type="similarity">
    <text evidence="5">Belongs to the ZFPL1 family.</text>
</comment>
<dbReference type="EnsemblMetazoa" id="XM_022814020">
    <property type="protein sequence ID" value="XP_022669755"/>
    <property type="gene ID" value="LOC111253875"/>
</dbReference>
<keyword evidence="5" id="KW-0479">Metal-binding</keyword>
<evidence type="ECO:0000256" key="1">
    <source>
        <dbReference type="ARBA" id="ARBA00013701"/>
    </source>
</evidence>
<feature type="domain" description="C2H2-type" evidence="8">
    <location>
        <begin position="19"/>
        <end position="48"/>
    </location>
</feature>
<dbReference type="InterPro" id="IPR036236">
    <property type="entry name" value="Znf_C2H2_sf"/>
</dbReference>
<evidence type="ECO:0000256" key="2">
    <source>
        <dbReference type="ARBA" id="ARBA00022771"/>
    </source>
</evidence>
<dbReference type="GO" id="GO:0008270">
    <property type="term" value="F:zinc ion binding"/>
    <property type="evidence" value="ECO:0007669"/>
    <property type="project" value="UniProtKB-UniRule"/>
</dbReference>
<accession>A0A7M7ME50</accession>
<dbReference type="GeneID" id="111253875"/>
<feature type="region of interest" description="Disordered" evidence="6">
    <location>
        <begin position="372"/>
        <end position="439"/>
    </location>
</feature>
<dbReference type="Gene3D" id="3.30.160.60">
    <property type="entry name" value="Classic Zinc Finger"/>
    <property type="match status" value="1"/>
</dbReference>
<dbReference type="SMART" id="SM00184">
    <property type="entry name" value="RING"/>
    <property type="match status" value="1"/>
</dbReference>
<keyword evidence="5" id="KW-1133">Transmembrane helix</keyword>
<name>A0A7M7ME50_VARDE</name>
<dbReference type="PROSITE" id="PS50157">
    <property type="entry name" value="ZINC_FINGER_C2H2_2"/>
    <property type="match status" value="3"/>
</dbReference>
<evidence type="ECO:0000256" key="6">
    <source>
        <dbReference type="SAM" id="MobiDB-lite"/>
    </source>
</evidence>
<dbReference type="GO" id="GO:0005794">
    <property type="term" value="C:Golgi apparatus"/>
    <property type="evidence" value="ECO:0007669"/>
    <property type="project" value="TreeGrafter"/>
</dbReference>
<dbReference type="SMART" id="SM00355">
    <property type="entry name" value="ZnF_C2H2"/>
    <property type="match status" value="4"/>
</dbReference>
<keyword evidence="3 5" id="KW-0862">Zinc</keyword>